<dbReference type="GO" id="GO:0046348">
    <property type="term" value="P:amino sugar catabolic process"/>
    <property type="evidence" value="ECO:0007669"/>
    <property type="project" value="InterPro"/>
</dbReference>
<organism evidence="4 5">
    <name type="scientific">Flavobacterium frigoris (strain PS1)</name>
    <dbReference type="NCBI Taxonomy" id="1086011"/>
    <lineage>
        <taxon>Bacteria</taxon>
        <taxon>Pseudomonadati</taxon>
        <taxon>Bacteroidota</taxon>
        <taxon>Flavobacteriia</taxon>
        <taxon>Flavobacteriales</taxon>
        <taxon>Flavobacteriaceae</taxon>
        <taxon>Flavobacterium</taxon>
    </lineage>
</organism>
<dbReference type="InterPro" id="IPR046348">
    <property type="entry name" value="SIS_dom_sf"/>
</dbReference>
<dbReference type="STRING" id="1086011.HJ01_02458"/>
<dbReference type="InterPro" id="IPR005488">
    <property type="entry name" value="Etherase_MurQ"/>
</dbReference>
<evidence type="ECO:0000313" key="5">
    <source>
        <dbReference type="Proteomes" id="UP000005566"/>
    </source>
</evidence>
<dbReference type="GO" id="GO:0016835">
    <property type="term" value="F:carbon-oxygen lyase activity"/>
    <property type="evidence" value="ECO:0007669"/>
    <property type="project" value="InterPro"/>
</dbReference>
<dbReference type="CDD" id="cd05007">
    <property type="entry name" value="SIS_Etherase"/>
    <property type="match status" value="1"/>
</dbReference>
<keyword evidence="2" id="KW-0119">Carbohydrate metabolism</keyword>
<dbReference type="InterPro" id="IPR001347">
    <property type="entry name" value="SIS_dom"/>
</dbReference>
<evidence type="ECO:0000313" key="4">
    <source>
        <dbReference type="EMBL" id="EIA08736.1"/>
    </source>
</evidence>
<keyword evidence="1 4" id="KW-0456">Lyase</keyword>
<dbReference type="GO" id="GO:0016803">
    <property type="term" value="F:ether hydrolase activity"/>
    <property type="evidence" value="ECO:0007669"/>
    <property type="project" value="TreeGrafter"/>
</dbReference>
<dbReference type="eggNOG" id="COG2103">
    <property type="taxonomic scope" value="Bacteria"/>
</dbReference>
<accession>H7FT39</accession>
<gene>
    <name evidence="4" type="ORF">HJ01_02458</name>
</gene>
<evidence type="ECO:0000256" key="1">
    <source>
        <dbReference type="ARBA" id="ARBA00023239"/>
    </source>
</evidence>
<reference evidence="4 5" key="1">
    <citation type="journal article" date="2014" name="Acta Crystallogr. D">
        <title>Structure-based characterization and antifreeze properties of a hyperactive ice-binding protein from the Antarctic bacterium Flavobacterium frigoris PS1.</title>
        <authorList>
            <person name="Do H."/>
            <person name="Kim S.J."/>
            <person name="Kim H.J."/>
            <person name="Lee J.H."/>
        </authorList>
    </citation>
    <scope>NUCLEOTIDE SEQUENCE [LARGE SCALE GENOMIC DNA]</scope>
    <source>
        <strain evidence="4 5">PS1</strain>
    </source>
</reference>
<dbReference type="InterPro" id="IPR005486">
    <property type="entry name" value="Glucokinase_regulatory_CS"/>
</dbReference>
<dbReference type="FunFam" id="3.40.50.10490:FF:000014">
    <property type="entry name" value="N-acetylmuramic acid 6-phosphate etherase"/>
    <property type="match status" value="1"/>
</dbReference>
<dbReference type="GO" id="GO:0009254">
    <property type="term" value="P:peptidoglycan turnover"/>
    <property type="evidence" value="ECO:0007669"/>
    <property type="project" value="TreeGrafter"/>
</dbReference>
<evidence type="ECO:0000259" key="3">
    <source>
        <dbReference type="PROSITE" id="PS51464"/>
    </source>
</evidence>
<protein>
    <submittedName>
        <fullName evidence="4">N-acetylmuramic acid 6-phosphate etherase</fullName>
        <ecNumber evidence="4">4.2.-.-</ecNumber>
    </submittedName>
</protein>
<dbReference type="GO" id="GO:0097367">
    <property type="term" value="F:carbohydrate derivative binding"/>
    <property type="evidence" value="ECO:0007669"/>
    <property type="project" value="InterPro"/>
</dbReference>
<keyword evidence="5" id="KW-1185">Reference proteome</keyword>
<dbReference type="PATRIC" id="fig|1086011.3.peg.2407"/>
<dbReference type="NCBIfam" id="NF003915">
    <property type="entry name" value="PRK05441.1"/>
    <property type="match status" value="1"/>
</dbReference>
<dbReference type="PROSITE" id="PS01272">
    <property type="entry name" value="GCKR"/>
    <property type="match status" value="1"/>
</dbReference>
<dbReference type="NCBIfam" id="NF009222">
    <property type="entry name" value="PRK12570.1"/>
    <property type="match status" value="1"/>
</dbReference>
<dbReference type="Gene3D" id="3.40.50.10490">
    <property type="entry name" value="Glucose-6-phosphate isomerase like protein, domain 1"/>
    <property type="match status" value="1"/>
</dbReference>
<dbReference type="SUPFAM" id="SSF53697">
    <property type="entry name" value="SIS domain"/>
    <property type="match status" value="1"/>
</dbReference>
<dbReference type="Pfam" id="PF22645">
    <property type="entry name" value="GKRP_SIS_N"/>
    <property type="match status" value="1"/>
</dbReference>
<proteinExistence type="predicted"/>
<comment type="caution">
    <text evidence="4">The sequence shown here is derived from an EMBL/GenBank/DDBJ whole genome shotgun (WGS) entry which is preliminary data.</text>
</comment>
<dbReference type="Proteomes" id="UP000005566">
    <property type="component" value="Unassembled WGS sequence"/>
</dbReference>
<dbReference type="EC" id="4.2.-.-" evidence="4"/>
<dbReference type="EMBL" id="AHKF01000018">
    <property type="protein sequence ID" value="EIA08736.1"/>
    <property type="molecule type" value="Genomic_DNA"/>
</dbReference>
<dbReference type="NCBIfam" id="TIGR00274">
    <property type="entry name" value="N-acetylmuramic acid 6-phosphate etherase"/>
    <property type="match status" value="1"/>
</dbReference>
<dbReference type="PROSITE" id="PS51464">
    <property type="entry name" value="SIS"/>
    <property type="match status" value="1"/>
</dbReference>
<name>H7FT39_FLAFP</name>
<sequence length="253" mass="27417">MSTQELLININAEDKKVAQLVEQQIPNIEKLVDAIVTKMKLGGRLFYIGAGTSGRIGVLDASECPPTFGVPHDWIIGIIAGGDTAIRKAVENAEDDIDQAWKDLSEFSISDLDVVIGIAASGNTPYVIGGLQKAKEHKIITGSISCNSQSKISKIADFPIELIMGPEFLTGSTRMKAGTSQKLALNMISTSVMIKLGRIRGNKMIDMQLSNKKLVKRGIKMIVEELNISTEKAAELLEVHKSVRAVLMAIKTE</sequence>
<dbReference type="PANTHER" id="PTHR10088">
    <property type="entry name" value="GLUCOKINASE REGULATORY PROTEIN"/>
    <property type="match status" value="1"/>
</dbReference>
<dbReference type="PANTHER" id="PTHR10088:SF4">
    <property type="entry name" value="GLUCOKINASE REGULATORY PROTEIN"/>
    <property type="match status" value="1"/>
</dbReference>
<dbReference type="AlphaFoldDB" id="H7FT39"/>
<evidence type="ECO:0000256" key="2">
    <source>
        <dbReference type="ARBA" id="ARBA00023277"/>
    </source>
</evidence>
<dbReference type="InterPro" id="IPR040190">
    <property type="entry name" value="MURQ/GCKR"/>
</dbReference>
<feature type="domain" description="SIS" evidence="3">
    <location>
        <begin position="35"/>
        <end position="198"/>
    </location>
</feature>